<accession>A0A9W8EBA3</accession>
<evidence type="ECO:0000259" key="13">
    <source>
        <dbReference type="PROSITE" id="PS51455"/>
    </source>
</evidence>
<feature type="compositionally biased region" description="Polar residues" evidence="12">
    <location>
        <begin position="1"/>
        <end position="12"/>
    </location>
</feature>
<reference evidence="14" key="1">
    <citation type="submission" date="2022-07" db="EMBL/GenBank/DDBJ databases">
        <title>Phylogenomic reconstructions and comparative analyses of Kickxellomycotina fungi.</title>
        <authorList>
            <person name="Reynolds N.K."/>
            <person name="Stajich J.E."/>
            <person name="Barry K."/>
            <person name="Grigoriev I.V."/>
            <person name="Crous P."/>
            <person name="Smith M.E."/>
        </authorList>
    </citation>
    <scope>NUCLEOTIDE SEQUENCE</scope>
    <source>
        <strain evidence="14">RSA 567</strain>
    </source>
</reference>
<comment type="caution">
    <text evidence="14">The sequence shown here is derived from an EMBL/GenBank/DDBJ whole genome shotgun (WGS) entry which is preliminary data.</text>
</comment>
<evidence type="ECO:0000256" key="6">
    <source>
        <dbReference type="ARBA" id="ARBA00022777"/>
    </source>
</evidence>
<dbReference type="Gene3D" id="3.30.810.10">
    <property type="entry name" value="2-Layer Sandwich"/>
    <property type="match status" value="1"/>
</dbReference>
<dbReference type="Gene3D" id="3.30.800.10">
    <property type="entry name" value="Phosphatidylinositol Phosphate Kinase II Beta"/>
    <property type="match status" value="1"/>
</dbReference>
<dbReference type="InterPro" id="IPR023610">
    <property type="entry name" value="PInositol-4/5-P-5/4-kinase"/>
</dbReference>
<evidence type="ECO:0000313" key="15">
    <source>
        <dbReference type="Proteomes" id="UP001151582"/>
    </source>
</evidence>
<dbReference type="InterPro" id="IPR002498">
    <property type="entry name" value="PInositol-4-P-4/5-kinase_core"/>
</dbReference>
<feature type="region of interest" description="Disordered" evidence="12">
    <location>
        <begin position="1"/>
        <end position="76"/>
    </location>
</feature>
<keyword evidence="5 11" id="KW-0547">Nucleotide-binding</keyword>
<dbReference type="CDD" id="cd17303">
    <property type="entry name" value="PIPKc_PIP5K_yeast_like"/>
    <property type="match status" value="1"/>
</dbReference>
<dbReference type="InterPro" id="IPR027483">
    <property type="entry name" value="PInositol-4-P-4/5-kinase_C_sf"/>
</dbReference>
<evidence type="ECO:0000313" key="14">
    <source>
        <dbReference type="EMBL" id="KAJ1974067.1"/>
    </source>
</evidence>
<protein>
    <recommendedName>
        <fullName evidence="2">1-phosphatidylinositol-4-phosphate 5-kinase</fullName>
        <ecNumber evidence="2">2.7.1.68</ecNumber>
    </recommendedName>
    <alternativeName>
        <fullName evidence="10">1-phosphatidylinositol 4-phosphate kinase</fullName>
    </alternativeName>
    <alternativeName>
        <fullName evidence="8">Diphosphoinositide kinase</fullName>
    </alternativeName>
    <alternativeName>
        <fullName evidence="9">PIP5K</fullName>
    </alternativeName>
</protein>
<evidence type="ECO:0000256" key="5">
    <source>
        <dbReference type="ARBA" id="ARBA00022741"/>
    </source>
</evidence>
<dbReference type="EMBL" id="JANBQB010000711">
    <property type="protein sequence ID" value="KAJ1974067.1"/>
    <property type="molecule type" value="Genomic_DNA"/>
</dbReference>
<dbReference type="GO" id="GO:0005886">
    <property type="term" value="C:plasma membrane"/>
    <property type="evidence" value="ECO:0007669"/>
    <property type="project" value="TreeGrafter"/>
</dbReference>
<dbReference type="PROSITE" id="PS51455">
    <property type="entry name" value="PIPK"/>
    <property type="match status" value="1"/>
</dbReference>
<keyword evidence="4 11" id="KW-0808">Transferase</keyword>
<name>A0A9W8EBA3_9FUNG</name>
<feature type="domain" description="PIPK" evidence="13">
    <location>
        <begin position="229"/>
        <end position="626"/>
    </location>
</feature>
<feature type="compositionally biased region" description="Polar residues" evidence="12">
    <location>
        <begin position="52"/>
        <end position="72"/>
    </location>
</feature>
<dbReference type="GO" id="GO:0005524">
    <property type="term" value="F:ATP binding"/>
    <property type="evidence" value="ECO:0007669"/>
    <property type="project" value="UniProtKB-UniRule"/>
</dbReference>
<dbReference type="EC" id="2.7.1.68" evidence="2"/>
<dbReference type="InterPro" id="IPR027484">
    <property type="entry name" value="PInositol-4-P-5-kinase_N"/>
</dbReference>
<dbReference type="PANTHER" id="PTHR23086">
    <property type="entry name" value="PHOSPHATIDYLINOSITOL-4-PHOSPHATE 5-KINASE"/>
    <property type="match status" value="1"/>
</dbReference>
<dbReference type="SUPFAM" id="SSF56104">
    <property type="entry name" value="SAICAR synthase-like"/>
    <property type="match status" value="1"/>
</dbReference>
<evidence type="ECO:0000256" key="9">
    <source>
        <dbReference type="ARBA" id="ARBA00080374"/>
    </source>
</evidence>
<evidence type="ECO:0000256" key="1">
    <source>
        <dbReference type="ARBA" id="ARBA00000444"/>
    </source>
</evidence>
<evidence type="ECO:0000256" key="8">
    <source>
        <dbReference type="ARBA" id="ARBA00078403"/>
    </source>
</evidence>
<sequence>MSAISSAETLSQYPIDDYPRGKLATSLPPANRVSLPPKSPPAVTGAHHRRTASNQSHISATTPPHQGSTIENGTKPRVTTAAANIITLRAPRSSSVSPECPTLSSATPGDKCELSERYGAAKAGTFPTTRSASPPDRMGILLQRHNTGLGEAAVVRTRIPVLGDPSELVPGPSVSRRNTLATPALEEPLHQGTDWLTAKQDLKKQRRVSRRRREGDADPTRPPIGTQIDENHMNYVLMYNMLTGIRVAVSRCTGKVQRPLSSADFRAANKLAFDVTGDELTPSSRYDFKFKDYAPWVFRHIREAFRMDPADYLMSLTSKYILSEVGSAGKSGSFFYYSQDFRFIIKTIHHTEHRFMRRILPYYYEHVRTNPNTLVSRIYGLHRVKLPHHKKVHFVVMSNVFPPNKDIHETFDLKGSTRGRFLNEEEQQKPRAVLKDLNWMQMGRKIELGPVKRGLFIEQLERDVAFLRQMKIMDYSLLLGIHDMSRGNKDNIRDNTLAVFEPNADAVAYQPINRRSSKIMAMRKAIVQSDPVSLDEAGSALPDQAFKELRHCVFYQDSGGFRATDENNCPASKIYYMGVIDILTPYNMTKRMEHYYKAAVHDAYSISAVHPRVYAHRFVDFIIKTLQHHDDIPPLAPTDDRKVKSE</sequence>
<gene>
    <name evidence="14" type="primary">MSS4</name>
    <name evidence="14" type="ORF">H4R34_004859</name>
</gene>
<keyword evidence="7 11" id="KW-0067">ATP-binding</keyword>
<dbReference type="AlphaFoldDB" id="A0A9W8EBA3"/>
<evidence type="ECO:0000256" key="3">
    <source>
        <dbReference type="ARBA" id="ARBA00022553"/>
    </source>
</evidence>
<dbReference type="Pfam" id="PF01504">
    <property type="entry name" value="PIP5K"/>
    <property type="match status" value="1"/>
</dbReference>
<dbReference type="GO" id="GO:0016308">
    <property type="term" value="F:1-phosphatidylinositol-4-phosphate 5-kinase activity"/>
    <property type="evidence" value="ECO:0007669"/>
    <property type="project" value="UniProtKB-EC"/>
</dbReference>
<keyword evidence="15" id="KW-1185">Reference proteome</keyword>
<evidence type="ECO:0000256" key="7">
    <source>
        <dbReference type="ARBA" id="ARBA00022840"/>
    </source>
</evidence>
<evidence type="ECO:0000256" key="2">
    <source>
        <dbReference type="ARBA" id="ARBA00012172"/>
    </source>
</evidence>
<dbReference type="Proteomes" id="UP001151582">
    <property type="component" value="Unassembled WGS sequence"/>
</dbReference>
<dbReference type="OrthoDB" id="20783at2759"/>
<keyword evidence="6 11" id="KW-0418">Kinase</keyword>
<evidence type="ECO:0000256" key="4">
    <source>
        <dbReference type="ARBA" id="ARBA00022679"/>
    </source>
</evidence>
<dbReference type="SMART" id="SM00330">
    <property type="entry name" value="PIPKc"/>
    <property type="match status" value="1"/>
</dbReference>
<feature type="region of interest" description="Disordered" evidence="12">
    <location>
        <begin position="183"/>
        <end position="227"/>
    </location>
</feature>
<evidence type="ECO:0000256" key="12">
    <source>
        <dbReference type="SAM" id="MobiDB-lite"/>
    </source>
</evidence>
<proteinExistence type="predicted"/>
<dbReference type="GO" id="GO:0046854">
    <property type="term" value="P:phosphatidylinositol phosphate biosynthetic process"/>
    <property type="evidence" value="ECO:0007669"/>
    <property type="project" value="UniProtKB-ARBA"/>
</dbReference>
<evidence type="ECO:0000256" key="11">
    <source>
        <dbReference type="PROSITE-ProRule" id="PRU00781"/>
    </source>
</evidence>
<comment type="catalytic activity">
    <reaction evidence="1">
        <text>a 1,2-diacyl-sn-glycero-3-phospho-(1D-myo-inositol 4-phosphate) + ATP = a 1,2-diacyl-sn-glycero-3-phospho-(1D-myo-inositol-4,5-bisphosphate) + ADP + H(+)</text>
        <dbReference type="Rhea" id="RHEA:14425"/>
        <dbReference type="ChEBI" id="CHEBI:15378"/>
        <dbReference type="ChEBI" id="CHEBI:30616"/>
        <dbReference type="ChEBI" id="CHEBI:58178"/>
        <dbReference type="ChEBI" id="CHEBI:58456"/>
        <dbReference type="ChEBI" id="CHEBI:456216"/>
        <dbReference type="EC" id="2.7.1.68"/>
    </reaction>
</comment>
<keyword evidence="3" id="KW-0597">Phosphoprotein</keyword>
<organism evidence="14 15">
    <name type="scientific">Dimargaris verticillata</name>
    <dbReference type="NCBI Taxonomy" id="2761393"/>
    <lineage>
        <taxon>Eukaryota</taxon>
        <taxon>Fungi</taxon>
        <taxon>Fungi incertae sedis</taxon>
        <taxon>Zoopagomycota</taxon>
        <taxon>Kickxellomycotina</taxon>
        <taxon>Dimargaritomycetes</taxon>
        <taxon>Dimargaritales</taxon>
        <taxon>Dimargaritaceae</taxon>
        <taxon>Dimargaris</taxon>
    </lineage>
</organism>
<dbReference type="PANTHER" id="PTHR23086:SF8">
    <property type="entry name" value="PHOSPHATIDYLINOSITOL 5-PHOSPHATE 4-KINASE, ISOFORM A"/>
    <property type="match status" value="1"/>
</dbReference>
<dbReference type="FunFam" id="3.30.800.10:FF:000009">
    <property type="entry name" value="Phosphatidylinositol 4-phosphate 5-kinase its3"/>
    <property type="match status" value="1"/>
</dbReference>
<evidence type="ECO:0000256" key="10">
    <source>
        <dbReference type="ARBA" id="ARBA00082306"/>
    </source>
</evidence>